<comment type="subcellular location">
    <subcellularLocation>
        <location evidence="1">Cell outer membrane</location>
        <topology evidence="1">Multi-pass membrane protein</topology>
    </subcellularLocation>
</comment>
<evidence type="ECO:0000256" key="7">
    <source>
        <dbReference type="ARBA" id="ARBA00023237"/>
    </source>
</evidence>
<evidence type="ECO:0000256" key="3">
    <source>
        <dbReference type="ARBA" id="ARBA00022452"/>
    </source>
</evidence>
<dbReference type="PANTHER" id="PTHR35093">
    <property type="entry name" value="OUTER MEMBRANE PROTEIN NMB0088-RELATED"/>
    <property type="match status" value="1"/>
</dbReference>
<evidence type="ECO:0000256" key="5">
    <source>
        <dbReference type="ARBA" id="ARBA00022729"/>
    </source>
</evidence>
<dbReference type="PANTHER" id="PTHR35093:SF8">
    <property type="entry name" value="OUTER MEMBRANE PROTEIN NMB0088-RELATED"/>
    <property type="match status" value="1"/>
</dbReference>
<dbReference type="GO" id="GO:0015483">
    <property type="term" value="F:long-chain fatty acid transporting porin activity"/>
    <property type="evidence" value="ECO:0007669"/>
    <property type="project" value="TreeGrafter"/>
</dbReference>
<comment type="caution">
    <text evidence="9">The sequence shown here is derived from an EMBL/GenBank/DDBJ whole genome shotgun (WGS) entry which is preliminary data.</text>
</comment>
<proteinExistence type="inferred from homology"/>
<evidence type="ECO:0000256" key="8">
    <source>
        <dbReference type="SAM" id="SignalP"/>
    </source>
</evidence>
<evidence type="ECO:0000256" key="1">
    <source>
        <dbReference type="ARBA" id="ARBA00004571"/>
    </source>
</evidence>
<dbReference type="InterPro" id="IPR005017">
    <property type="entry name" value="OMPP1/FadL/TodX"/>
</dbReference>
<gene>
    <name evidence="9" type="ORF">HX882_12685</name>
</gene>
<comment type="similarity">
    <text evidence="2">Belongs to the OmpP1/FadL family.</text>
</comment>
<dbReference type="Proteomes" id="UP000539985">
    <property type="component" value="Unassembled WGS sequence"/>
</dbReference>
<evidence type="ECO:0000256" key="2">
    <source>
        <dbReference type="ARBA" id="ARBA00008163"/>
    </source>
</evidence>
<keyword evidence="5 8" id="KW-0732">Signal</keyword>
<dbReference type="GO" id="GO:0009279">
    <property type="term" value="C:cell outer membrane"/>
    <property type="evidence" value="ECO:0007669"/>
    <property type="project" value="UniProtKB-SubCell"/>
</dbReference>
<keyword evidence="3" id="KW-1134">Transmembrane beta strand</keyword>
<dbReference type="EMBL" id="JACAQB010000006">
    <property type="protein sequence ID" value="NWB96752.1"/>
    <property type="molecule type" value="Genomic_DNA"/>
</dbReference>
<protein>
    <submittedName>
        <fullName evidence="9">Outer membrane protein transport protein</fullName>
    </submittedName>
</protein>
<dbReference type="AlphaFoldDB" id="A0A7Y8C2V3"/>
<sequence>MKKVILKTTLSLAVTLASSQLFASGLAINEQSISGMGTGYAGRSSSAEDASTLYGNPAGMSLLKRDQVTAGVAMLDAKTDIKNTSGGRPGGTNDGDMVPFTSVPNAFFVKQLGNGWAVGLGAYAPFGLITDYESGFAGSNYGQKSQVKVVTLQPTVSYAINDVVSVGFGPTFNRISGELSSTLALGNGFVDVKGDDTAVGYNMGVIVQPTDTTRLGLTYHSKVTYSLSGHTSSTGLSNFLIPDARYKTTLGITTPENVDFSVTQKLDDQWTVYGGATWTRWSRLQNFTINNQGVTGPLASQLTTITEQQNWHDTWASAIGVAYRVNKEWVLRSGLSVDQAPTNNTDRSVRIPTGDRRAISFGAGYSPTDDLTIDLALSYLKEEDVNVNLNDPSKGGLYSAKYENSAWGYGLGFTYKF</sequence>
<feature type="chain" id="PRO_5030637301" evidence="8">
    <location>
        <begin position="24"/>
        <end position="417"/>
    </location>
</feature>
<accession>A0A7Y8C2V3</accession>
<keyword evidence="7" id="KW-0998">Cell outer membrane</keyword>
<feature type="signal peptide" evidence="8">
    <location>
        <begin position="1"/>
        <end position="23"/>
    </location>
</feature>
<dbReference type="Pfam" id="PF03349">
    <property type="entry name" value="Toluene_X"/>
    <property type="match status" value="1"/>
</dbReference>
<reference evidence="9 10" key="1">
    <citation type="submission" date="2020-04" db="EMBL/GenBank/DDBJ databases">
        <title>Molecular characterization of pseudomonads from Agaricus bisporus reveal novel blotch 2 pathogens in Western Europe.</title>
        <authorList>
            <person name="Taparia T."/>
            <person name="Krijger M."/>
            <person name="Haynes E."/>
            <person name="Elpinstone J.G."/>
            <person name="Noble R."/>
            <person name="Van Der Wolf J."/>
        </authorList>
    </citation>
    <scope>NUCLEOTIDE SEQUENCE [LARGE SCALE GENOMIC DNA]</scope>
    <source>
        <strain evidence="9 10">H7001</strain>
    </source>
</reference>
<evidence type="ECO:0000256" key="4">
    <source>
        <dbReference type="ARBA" id="ARBA00022692"/>
    </source>
</evidence>
<evidence type="ECO:0000256" key="6">
    <source>
        <dbReference type="ARBA" id="ARBA00023136"/>
    </source>
</evidence>
<evidence type="ECO:0000313" key="10">
    <source>
        <dbReference type="Proteomes" id="UP000539985"/>
    </source>
</evidence>
<organism evidence="9 10">
    <name type="scientific">Pseudomonas gingeri</name>
    <dbReference type="NCBI Taxonomy" id="117681"/>
    <lineage>
        <taxon>Bacteria</taxon>
        <taxon>Pseudomonadati</taxon>
        <taxon>Pseudomonadota</taxon>
        <taxon>Gammaproteobacteria</taxon>
        <taxon>Pseudomonadales</taxon>
        <taxon>Pseudomonadaceae</taxon>
        <taxon>Pseudomonas</taxon>
    </lineage>
</organism>
<dbReference type="Gene3D" id="2.40.160.60">
    <property type="entry name" value="Outer membrane protein transport protein (OMPP1/FadL/TodX)"/>
    <property type="match status" value="1"/>
</dbReference>
<keyword evidence="4" id="KW-0812">Transmembrane</keyword>
<keyword evidence="6" id="KW-0472">Membrane</keyword>
<name>A0A7Y8C2V3_9PSED</name>
<evidence type="ECO:0000313" key="9">
    <source>
        <dbReference type="EMBL" id="NWB96752.1"/>
    </source>
</evidence>
<dbReference type="SUPFAM" id="SSF56935">
    <property type="entry name" value="Porins"/>
    <property type="match status" value="1"/>
</dbReference>
<dbReference type="RefSeq" id="WP_177102157.1">
    <property type="nucleotide sequence ID" value="NZ_JACAQB010000006.1"/>
</dbReference>